<feature type="transmembrane region" description="Helical" evidence="7">
    <location>
        <begin position="352"/>
        <end position="373"/>
    </location>
</feature>
<dbReference type="InterPro" id="IPR050189">
    <property type="entry name" value="MFS_Efflux_Transporters"/>
</dbReference>
<feature type="transmembrane region" description="Helical" evidence="7">
    <location>
        <begin position="230"/>
        <end position="250"/>
    </location>
</feature>
<evidence type="ECO:0000313" key="9">
    <source>
        <dbReference type="EMBL" id="QBO35244.1"/>
    </source>
</evidence>
<keyword evidence="4 7" id="KW-0812">Transmembrane</keyword>
<feature type="transmembrane region" description="Helical" evidence="7">
    <location>
        <begin position="116"/>
        <end position="138"/>
    </location>
</feature>
<dbReference type="GO" id="GO:0005886">
    <property type="term" value="C:plasma membrane"/>
    <property type="evidence" value="ECO:0007669"/>
    <property type="project" value="UniProtKB-SubCell"/>
</dbReference>
<dbReference type="Gene3D" id="1.20.1250.20">
    <property type="entry name" value="MFS general substrate transporter like domains"/>
    <property type="match status" value="2"/>
</dbReference>
<dbReference type="SUPFAM" id="SSF103473">
    <property type="entry name" value="MFS general substrate transporter"/>
    <property type="match status" value="1"/>
</dbReference>
<dbReference type="InterPro" id="IPR020846">
    <property type="entry name" value="MFS_dom"/>
</dbReference>
<keyword evidence="10" id="KW-1185">Reference proteome</keyword>
<dbReference type="EMBL" id="CP037940">
    <property type="protein sequence ID" value="QBO35244.1"/>
    <property type="molecule type" value="Genomic_DNA"/>
</dbReference>
<dbReference type="InterPro" id="IPR036259">
    <property type="entry name" value="MFS_trans_sf"/>
</dbReference>
<keyword evidence="5 7" id="KW-1133">Transmembrane helix</keyword>
<feature type="transmembrane region" description="Helical" evidence="7">
    <location>
        <begin position="385"/>
        <end position="406"/>
    </location>
</feature>
<evidence type="ECO:0000259" key="8">
    <source>
        <dbReference type="PROSITE" id="PS50850"/>
    </source>
</evidence>
<evidence type="ECO:0000256" key="7">
    <source>
        <dbReference type="SAM" id="Phobius"/>
    </source>
</evidence>
<feature type="domain" description="Major facilitator superfamily (MFS) profile" evidence="8">
    <location>
        <begin position="26"/>
        <end position="414"/>
    </location>
</feature>
<feature type="transmembrane region" description="Helical" evidence="7">
    <location>
        <begin position="93"/>
        <end position="110"/>
    </location>
</feature>
<gene>
    <name evidence="9" type="ORF">EQG49_01595</name>
</gene>
<evidence type="ECO:0000313" key="10">
    <source>
        <dbReference type="Proteomes" id="UP000292886"/>
    </source>
</evidence>
<dbReference type="PANTHER" id="PTHR43124">
    <property type="entry name" value="PURINE EFFLUX PUMP PBUE"/>
    <property type="match status" value="1"/>
</dbReference>
<feature type="transmembrane region" description="Helical" evidence="7">
    <location>
        <begin position="25"/>
        <end position="44"/>
    </location>
</feature>
<dbReference type="InterPro" id="IPR011701">
    <property type="entry name" value="MFS"/>
</dbReference>
<dbReference type="Proteomes" id="UP000292886">
    <property type="component" value="Chromosome"/>
</dbReference>
<comment type="subcellular location">
    <subcellularLocation>
        <location evidence="1">Cell membrane</location>
        <topology evidence="1">Multi-pass membrane protein</topology>
    </subcellularLocation>
</comment>
<protein>
    <submittedName>
        <fullName evidence="9">MFS transporter</fullName>
    </submittedName>
</protein>
<accession>A0A4P6YRI2</accession>
<dbReference type="PANTHER" id="PTHR43124:SF3">
    <property type="entry name" value="CHLORAMPHENICOL EFFLUX PUMP RV0191"/>
    <property type="match status" value="1"/>
</dbReference>
<feature type="transmembrane region" description="Helical" evidence="7">
    <location>
        <begin position="64"/>
        <end position="86"/>
    </location>
</feature>
<feature type="transmembrane region" description="Helical" evidence="7">
    <location>
        <begin position="318"/>
        <end position="340"/>
    </location>
</feature>
<dbReference type="Pfam" id="PF07690">
    <property type="entry name" value="MFS_1"/>
    <property type="match status" value="1"/>
</dbReference>
<evidence type="ECO:0000256" key="3">
    <source>
        <dbReference type="ARBA" id="ARBA00022475"/>
    </source>
</evidence>
<keyword evidence="2" id="KW-0813">Transport</keyword>
<proteinExistence type="predicted"/>
<evidence type="ECO:0000256" key="5">
    <source>
        <dbReference type="ARBA" id="ARBA00022989"/>
    </source>
</evidence>
<dbReference type="GO" id="GO:0022857">
    <property type="term" value="F:transmembrane transporter activity"/>
    <property type="evidence" value="ECO:0007669"/>
    <property type="project" value="InterPro"/>
</dbReference>
<sequence>MIRYNKLNRYTYCEGIGKTMNKNKITAKLAILSISLLLTSVNAMNGTLPLMKESMHLTVAQGESLLTVSSLSVVIMVLASTTIAKLLGTKRTIVLGLILTGIAGSLPIFLNTYVPFMLSRIALGAGLGLFNSIAVAIIQEMYAGNTRASMLGFRNAAEPLGQAMMTVVAGLLMAISWHLSYAVYLIAFPILIFFLLSSPDLDHAGEPTVTEVMQGATVDTTPYPQKMSPLIWLFAIFSLLLIGNVVSLNIRFPQLAAQIMGENFNASNLLAIMPLFGIVFGVLFGWLNRKLGKMTFYLGLGLLILSNFMMAFSGHNFIVLVLAYFINGVPPSLVIPYMFNALPRLAPKKSQAFASSMMIVGLNGGSFVTPFLLKGIGILEGTTALAAPFEVLGALMALIAFGTLIYDLVNKQYKKITVER</sequence>
<feature type="transmembrane region" description="Helical" evidence="7">
    <location>
        <begin position="181"/>
        <end position="197"/>
    </location>
</feature>
<name>A0A4P6YRI2_9LACO</name>
<dbReference type="KEGG" id="wei:EQG49_01595"/>
<evidence type="ECO:0000256" key="4">
    <source>
        <dbReference type="ARBA" id="ARBA00022692"/>
    </source>
</evidence>
<keyword evidence="6 7" id="KW-0472">Membrane</keyword>
<feature type="transmembrane region" description="Helical" evidence="7">
    <location>
        <begin position="270"/>
        <end position="287"/>
    </location>
</feature>
<dbReference type="PROSITE" id="PS50850">
    <property type="entry name" value="MFS"/>
    <property type="match status" value="1"/>
</dbReference>
<evidence type="ECO:0000256" key="1">
    <source>
        <dbReference type="ARBA" id="ARBA00004651"/>
    </source>
</evidence>
<dbReference type="AlphaFoldDB" id="A0A4P6YRI2"/>
<reference evidence="10" key="1">
    <citation type="submission" date="2019-03" db="EMBL/GenBank/DDBJ databases">
        <title>Weissella sp. 26KH-42 Genome sequencing.</title>
        <authorList>
            <person name="Heo J."/>
            <person name="Kim S.-J."/>
            <person name="Kim J.-S."/>
            <person name="Hong S.-B."/>
            <person name="Kwon S.-W."/>
        </authorList>
    </citation>
    <scope>NUCLEOTIDE SEQUENCE [LARGE SCALE GENOMIC DNA]</scope>
    <source>
        <strain evidence="10">26KH-42</strain>
    </source>
</reference>
<organism evidence="9 10">
    <name type="scientific">Periweissella cryptocerci</name>
    <dbReference type="NCBI Taxonomy" id="2506420"/>
    <lineage>
        <taxon>Bacteria</taxon>
        <taxon>Bacillati</taxon>
        <taxon>Bacillota</taxon>
        <taxon>Bacilli</taxon>
        <taxon>Lactobacillales</taxon>
        <taxon>Lactobacillaceae</taxon>
        <taxon>Periweissella</taxon>
    </lineage>
</organism>
<evidence type="ECO:0000256" key="6">
    <source>
        <dbReference type="ARBA" id="ARBA00023136"/>
    </source>
</evidence>
<evidence type="ECO:0000256" key="2">
    <source>
        <dbReference type="ARBA" id="ARBA00022448"/>
    </source>
</evidence>
<keyword evidence="3" id="KW-1003">Cell membrane</keyword>
<dbReference type="OrthoDB" id="3268460at2"/>